<feature type="region of interest" description="Disordered" evidence="1">
    <location>
        <begin position="68"/>
        <end position="89"/>
    </location>
</feature>
<evidence type="ECO:0008006" key="4">
    <source>
        <dbReference type="Google" id="ProtNLM"/>
    </source>
</evidence>
<dbReference type="OrthoDB" id="308476at2759"/>
<accession>A0A0V0R5K1</accession>
<dbReference type="AlphaFoldDB" id="A0A0V0R5K1"/>
<dbReference type="EMBL" id="LDAU01000044">
    <property type="protein sequence ID" value="KRX09777.1"/>
    <property type="molecule type" value="Genomic_DNA"/>
</dbReference>
<dbReference type="InParanoid" id="A0A0V0R5K1"/>
<feature type="region of interest" description="Disordered" evidence="1">
    <location>
        <begin position="178"/>
        <end position="199"/>
    </location>
</feature>
<proteinExistence type="predicted"/>
<reference evidence="2 3" key="1">
    <citation type="journal article" date="2015" name="Sci. Rep.">
        <title>Genome of the facultative scuticociliatosis pathogen Pseudocohnilembus persalinus provides insight into its virulence through horizontal gene transfer.</title>
        <authorList>
            <person name="Xiong J."/>
            <person name="Wang G."/>
            <person name="Cheng J."/>
            <person name="Tian M."/>
            <person name="Pan X."/>
            <person name="Warren A."/>
            <person name="Jiang C."/>
            <person name="Yuan D."/>
            <person name="Miao W."/>
        </authorList>
    </citation>
    <scope>NUCLEOTIDE SEQUENCE [LARGE SCALE GENOMIC DNA]</scope>
    <source>
        <strain evidence="2">36N120E</strain>
    </source>
</reference>
<name>A0A0V0R5K1_PSEPJ</name>
<dbReference type="OMA" id="YHADRST"/>
<protein>
    <recommendedName>
        <fullName evidence="4">Sperm-tail PG-rich repeat</fullName>
    </recommendedName>
</protein>
<dbReference type="PANTHER" id="PTHR21580">
    <property type="entry name" value="SHIPPO-1-RELATED"/>
    <property type="match status" value="1"/>
</dbReference>
<feature type="compositionally biased region" description="Polar residues" evidence="1">
    <location>
        <begin position="70"/>
        <end position="85"/>
    </location>
</feature>
<comment type="caution">
    <text evidence="2">The sequence shown here is derived from an EMBL/GenBank/DDBJ whole genome shotgun (WGS) entry which is preliminary data.</text>
</comment>
<feature type="region of interest" description="Disordered" evidence="1">
    <location>
        <begin position="1"/>
        <end position="20"/>
    </location>
</feature>
<evidence type="ECO:0000313" key="2">
    <source>
        <dbReference type="EMBL" id="KRX09777.1"/>
    </source>
</evidence>
<dbReference type="InterPro" id="IPR010736">
    <property type="entry name" value="SHIPPO-rpt"/>
</dbReference>
<sequence length="264" mass="29103">MSLIVSTPQQIHSSPLNQSKSKQLYSFPKSERFKYVGKSVCNQFCYDLPPVIDKRKAGIGYGNKYDFTKSHSTTPAPNNYTQKSSFDPKKGVTIGVGREKMTGSGILGQLNQGSPGPGQYPIGDTKSKIKFSFRNRVKAGDPFNVGTVSKNPGPGQYVTPSALSQSGTYFNSKFKSSGAMHWNPPRSKRFPKNQADDVPGPGQYPLKISINENGSYFISNFKSSKCRTFSHEMRKTLGGTFSQTPGPGNYRLPSEFGYYEAKKK</sequence>
<organism evidence="2 3">
    <name type="scientific">Pseudocohnilembus persalinus</name>
    <name type="common">Ciliate</name>
    <dbReference type="NCBI Taxonomy" id="266149"/>
    <lineage>
        <taxon>Eukaryota</taxon>
        <taxon>Sar</taxon>
        <taxon>Alveolata</taxon>
        <taxon>Ciliophora</taxon>
        <taxon>Intramacronucleata</taxon>
        <taxon>Oligohymenophorea</taxon>
        <taxon>Scuticociliatia</taxon>
        <taxon>Philasterida</taxon>
        <taxon>Pseudocohnilembidae</taxon>
        <taxon>Pseudocohnilembus</taxon>
    </lineage>
</organism>
<dbReference type="PANTHER" id="PTHR21580:SF28">
    <property type="entry name" value="BOREALIN N-TERMINAL DOMAIN-CONTAINING PROTEIN-RELATED"/>
    <property type="match status" value="1"/>
</dbReference>
<evidence type="ECO:0000313" key="3">
    <source>
        <dbReference type="Proteomes" id="UP000054937"/>
    </source>
</evidence>
<gene>
    <name evidence="2" type="ORF">PPERSA_02649</name>
</gene>
<dbReference type="InterPro" id="IPR051291">
    <property type="entry name" value="CIMAP"/>
</dbReference>
<evidence type="ECO:0000256" key="1">
    <source>
        <dbReference type="SAM" id="MobiDB-lite"/>
    </source>
</evidence>
<dbReference type="Pfam" id="PF07004">
    <property type="entry name" value="SHIPPO-rpt"/>
    <property type="match status" value="3"/>
</dbReference>
<dbReference type="Proteomes" id="UP000054937">
    <property type="component" value="Unassembled WGS sequence"/>
</dbReference>
<keyword evidence="3" id="KW-1185">Reference proteome</keyword>